<organism evidence="2 3">
    <name type="scientific">Kribbella caucasensis</name>
    <dbReference type="NCBI Taxonomy" id="2512215"/>
    <lineage>
        <taxon>Bacteria</taxon>
        <taxon>Bacillati</taxon>
        <taxon>Actinomycetota</taxon>
        <taxon>Actinomycetes</taxon>
        <taxon>Propionibacteriales</taxon>
        <taxon>Kribbellaceae</taxon>
        <taxon>Kribbella</taxon>
    </lineage>
</organism>
<proteinExistence type="predicted"/>
<reference evidence="2 3" key="1">
    <citation type="submission" date="2019-03" db="EMBL/GenBank/DDBJ databases">
        <title>Genomic Encyclopedia of Type Strains, Phase III (KMG-III): the genomes of soil and plant-associated and newly described type strains.</title>
        <authorList>
            <person name="Whitman W."/>
        </authorList>
    </citation>
    <scope>NUCLEOTIDE SEQUENCE [LARGE SCALE GENOMIC DNA]</scope>
    <source>
        <strain evidence="2 3">VKM Ac-2527</strain>
    </source>
</reference>
<evidence type="ECO:0000256" key="1">
    <source>
        <dbReference type="SAM" id="SignalP"/>
    </source>
</evidence>
<dbReference type="AlphaFoldDB" id="A0A4R6K4Y4"/>
<dbReference type="EMBL" id="SNWQ01000016">
    <property type="protein sequence ID" value="TDO44374.1"/>
    <property type="molecule type" value="Genomic_DNA"/>
</dbReference>
<protein>
    <submittedName>
        <fullName evidence="2">Uncharacterized protein</fullName>
    </submittedName>
</protein>
<keyword evidence="3" id="KW-1185">Reference proteome</keyword>
<name>A0A4R6K4Y4_9ACTN</name>
<sequence length="152" mass="15485">MMPKTQAHNALTAVIAAAVLVLPGCTSSGAALDPEIPATVEEISGAKVKRVTLSQKANERLGIKTATLTQQTVAGKPRKVVPASAVLYDANGATWVYTTGQTNSYVRASITIEDITPDFAVLSAGPAVGTTVVSVGAAMLYGTELGVGSKAK</sequence>
<evidence type="ECO:0000313" key="2">
    <source>
        <dbReference type="EMBL" id="TDO44374.1"/>
    </source>
</evidence>
<comment type="caution">
    <text evidence="2">The sequence shown here is derived from an EMBL/GenBank/DDBJ whole genome shotgun (WGS) entry which is preliminary data.</text>
</comment>
<feature type="chain" id="PRO_5020466065" evidence="1">
    <location>
        <begin position="31"/>
        <end position="152"/>
    </location>
</feature>
<dbReference type="OrthoDB" id="3823490at2"/>
<dbReference type="Proteomes" id="UP000295388">
    <property type="component" value="Unassembled WGS sequence"/>
</dbReference>
<dbReference type="Gene3D" id="2.40.420.20">
    <property type="match status" value="1"/>
</dbReference>
<gene>
    <name evidence="2" type="ORF">EV643_116186</name>
</gene>
<dbReference type="RefSeq" id="WP_133803449.1">
    <property type="nucleotide sequence ID" value="NZ_SNWQ01000016.1"/>
</dbReference>
<evidence type="ECO:0000313" key="3">
    <source>
        <dbReference type="Proteomes" id="UP000295388"/>
    </source>
</evidence>
<keyword evidence="1" id="KW-0732">Signal</keyword>
<accession>A0A4R6K4Y4</accession>
<feature type="signal peptide" evidence="1">
    <location>
        <begin position="1"/>
        <end position="30"/>
    </location>
</feature>